<protein>
    <submittedName>
        <fullName evidence="1">Uncharacterized protein</fullName>
    </submittedName>
</protein>
<gene>
    <name evidence="1" type="ORF">T07_14056</name>
</gene>
<reference evidence="1 2" key="1">
    <citation type="submission" date="2015-01" db="EMBL/GenBank/DDBJ databases">
        <title>Evolution of Trichinella species and genotypes.</title>
        <authorList>
            <person name="Korhonen P.K."/>
            <person name="Edoardo P."/>
            <person name="Giuseppe L.R."/>
            <person name="Gasser R.B."/>
        </authorList>
    </citation>
    <scope>NUCLEOTIDE SEQUENCE [LARGE SCALE GENOMIC DNA]</scope>
    <source>
        <strain evidence="1">ISS37</strain>
    </source>
</reference>
<dbReference type="EMBL" id="JYDL01000002">
    <property type="protein sequence ID" value="KRX27725.1"/>
    <property type="molecule type" value="Genomic_DNA"/>
</dbReference>
<dbReference type="AlphaFoldDB" id="A0A0V0SLK8"/>
<dbReference type="OrthoDB" id="5986682at2759"/>
<sequence>MSAWDVIEAVQGMMTNLRSVPIFLSGTPEYLGNLSDVNVIAAEAEITTAKTFLQYKFGSEKTYLHEIIAILHGYEEALPYSYQSAAAALNTLVKQVAELAEGRYLHFDGQ</sequence>
<proteinExistence type="predicted"/>
<accession>A0A0V0SLK8</accession>
<name>A0A0V0SLK8_9BILA</name>
<keyword evidence="2" id="KW-1185">Reference proteome</keyword>
<evidence type="ECO:0000313" key="2">
    <source>
        <dbReference type="Proteomes" id="UP000054630"/>
    </source>
</evidence>
<dbReference type="Proteomes" id="UP000054630">
    <property type="component" value="Unassembled WGS sequence"/>
</dbReference>
<evidence type="ECO:0000313" key="1">
    <source>
        <dbReference type="EMBL" id="KRX27725.1"/>
    </source>
</evidence>
<dbReference type="STRING" id="6336.A0A0V0SLK8"/>
<comment type="caution">
    <text evidence="1">The sequence shown here is derived from an EMBL/GenBank/DDBJ whole genome shotgun (WGS) entry which is preliminary data.</text>
</comment>
<organism evidence="1 2">
    <name type="scientific">Trichinella nelsoni</name>
    <dbReference type="NCBI Taxonomy" id="6336"/>
    <lineage>
        <taxon>Eukaryota</taxon>
        <taxon>Metazoa</taxon>
        <taxon>Ecdysozoa</taxon>
        <taxon>Nematoda</taxon>
        <taxon>Enoplea</taxon>
        <taxon>Dorylaimia</taxon>
        <taxon>Trichinellida</taxon>
        <taxon>Trichinellidae</taxon>
        <taxon>Trichinella</taxon>
    </lineage>
</organism>